<gene>
    <name evidence="5" type="primary">uvrB_2</name>
    <name evidence="5" type="ORF">NCTC9695_04588</name>
</gene>
<dbReference type="Gene3D" id="3.40.50.300">
    <property type="entry name" value="P-loop containing nucleotide triphosphate hydrolases"/>
    <property type="match status" value="1"/>
</dbReference>
<dbReference type="GO" id="GO:0009380">
    <property type="term" value="C:excinuclease repair complex"/>
    <property type="evidence" value="ECO:0007669"/>
    <property type="project" value="InterPro"/>
</dbReference>
<dbReference type="PANTHER" id="PTHR24029:SF0">
    <property type="entry name" value="UVRABC SYSTEM PROTEIN B"/>
    <property type="match status" value="1"/>
</dbReference>
<sequence>MLLTFPDSPFQLNQPFPPAGDQPAAIEQLVEGLSDGLSYQTLLGVTGSGKTYTMANVIARTGRPAIIMAHNKTLAAQLYSEMREFFPHNAVEYFVSYYDYYQPEAYVPSRDLFIEKDSSINEHIEQMRLSATKSILERPDCIIVATVSAIYGIGDPSDYHQMILHLKEGETTPQRDIISRLTTMQYSRNDLDFGRGTFRVRGDVIDIYPAESSDTALRVSLFDDEVETLTLFDP</sequence>
<keyword evidence="3" id="KW-0067">ATP-binding</keyword>
<name>A0A3S4LMB2_CHRVL</name>
<reference evidence="5 6" key="1">
    <citation type="submission" date="2018-12" db="EMBL/GenBank/DDBJ databases">
        <authorList>
            <consortium name="Pathogen Informatics"/>
        </authorList>
    </citation>
    <scope>NUCLEOTIDE SEQUENCE [LARGE SCALE GENOMIC DNA]</scope>
    <source>
        <strain evidence="5 6">NCTC9695</strain>
    </source>
</reference>
<dbReference type="InterPro" id="IPR041471">
    <property type="entry name" value="UvrB_inter"/>
</dbReference>
<dbReference type="AlphaFoldDB" id="A0A3S4LMB2"/>
<dbReference type="PANTHER" id="PTHR24029">
    <property type="entry name" value="UVRABC SYSTEM PROTEIN B"/>
    <property type="match status" value="1"/>
</dbReference>
<evidence type="ECO:0000313" key="5">
    <source>
        <dbReference type="EMBL" id="VEB44114.1"/>
    </source>
</evidence>
<evidence type="ECO:0000256" key="1">
    <source>
        <dbReference type="ARBA" id="ARBA00022490"/>
    </source>
</evidence>
<dbReference type="PROSITE" id="PS51192">
    <property type="entry name" value="HELICASE_ATP_BIND_1"/>
    <property type="match status" value="1"/>
</dbReference>
<keyword evidence="1" id="KW-0963">Cytoplasm</keyword>
<dbReference type="GO" id="GO:0016887">
    <property type="term" value="F:ATP hydrolysis activity"/>
    <property type="evidence" value="ECO:0007669"/>
    <property type="project" value="InterPro"/>
</dbReference>
<accession>A0A3S4LMB2</accession>
<organism evidence="5 6">
    <name type="scientific">Chromobacterium violaceum</name>
    <dbReference type="NCBI Taxonomy" id="536"/>
    <lineage>
        <taxon>Bacteria</taxon>
        <taxon>Pseudomonadati</taxon>
        <taxon>Pseudomonadota</taxon>
        <taxon>Betaproteobacteria</taxon>
        <taxon>Neisseriales</taxon>
        <taxon>Chromobacteriaceae</taxon>
        <taxon>Chromobacterium</taxon>
    </lineage>
</organism>
<protein>
    <submittedName>
        <fullName evidence="5">Excinuclease ABC subunit B</fullName>
    </submittedName>
</protein>
<dbReference type="SMART" id="SM00487">
    <property type="entry name" value="DEXDc"/>
    <property type="match status" value="1"/>
</dbReference>
<dbReference type="SUPFAM" id="SSF52540">
    <property type="entry name" value="P-loop containing nucleoside triphosphate hydrolases"/>
    <property type="match status" value="1"/>
</dbReference>
<dbReference type="GO" id="GO:0005524">
    <property type="term" value="F:ATP binding"/>
    <property type="evidence" value="ECO:0007669"/>
    <property type="project" value="UniProtKB-KW"/>
</dbReference>
<dbReference type="Proteomes" id="UP000275777">
    <property type="component" value="Chromosome"/>
</dbReference>
<dbReference type="GO" id="GO:0006289">
    <property type="term" value="P:nucleotide-excision repair"/>
    <property type="evidence" value="ECO:0007669"/>
    <property type="project" value="InterPro"/>
</dbReference>
<proteinExistence type="predicted"/>
<dbReference type="InterPro" id="IPR027417">
    <property type="entry name" value="P-loop_NTPase"/>
</dbReference>
<evidence type="ECO:0000259" key="4">
    <source>
        <dbReference type="PROSITE" id="PS51192"/>
    </source>
</evidence>
<evidence type="ECO:0000256" key="2">
    <source>
        <dbReference type="ARBA" id="ARBA00022741"/>
    </source>
</evidence>
<evidence type="ECO:0000256" key="3">
    <source>
        <dbReference type="ARBA" id="ARBA00022840"/>
    </source>
</evidence>
<dbReference type="GO" id="GO:0003677">
    <property type="term" value="F:DNA binding"/>
    <property type="evidence" value="ECO:0007669"/>
    <property type="project" value="InterPro"/>
</dbReference>
<dbReference type="InterPro" id="IPR004807">
    <property type="entry name" value="UvrB"/>
</dbReference>
<dbReference type="EMBL" id="LR134182">
    <property type="protein sequence ID" value="VEB44114.1"/>
    <property type="molecule type" value="Genomic_DNA"/>
</dbReference>
<keyword evidence="2" id="KW-0547">Nucleotide-binding</keyword>
<feature type="domain" description="Helicase ATP-binding" evidence="4">
    <location>
        <begin position="31"/>
        <end position="164"/>
    </location>
</feature>
<dbReference type="InterPro" id="IPR006935">
    <property type="entry name" value="Helicase/UvrB_N"/>
</dbReference>
<dbReference type="Pfam" id="PF17757">
    <property type="entry name" value="UvrB_inter"/>
    <property type="match status" value="1"/>
</dbReference>
<evidence type="ECO:0000313" key="6">
    <source>
        <dbReference type="Proteomes" id="UP000275777"/>
    </source>
</evidence>
<dbReference type="Pfam" id="PF04851">
    <property type="entry name" value="ResIII"/>
    <property type="match status" value="1"/>
</dbReference>
<dbReference type="InterPro" id="IPR014001">
    <property type="entry name" value="Helicase_ATP-bd"/>
</dbReference>